<dbReference type="SMART" id="SM00306">
    <property type="entry name" value="HintN"/>
    <property type="match status" value="1"/>
</dbReference>
<evidence type="ECO:0000313" key="4">
    <source>
        <dbReference type="EMBL" id="UYL64812.1"/>
    </source>
</evidence>
<evidence type="ECO:0000256" key="2">
    <source>
        <dbReference type="ARBA" id="ARBA00023000"/>
    </source>
</evidence>
<dbReference type="InterPro" id="IPR012833">
    <property type="entry name" value="NrdD"/>
</dbReference>
<keyword evidence="5" id="KW-1185">Reference proteome</keyword>
<accession>A0ABY6GN11</accession>
<protein>
    <recommendedName>
        <fullName evidence="3">DOD-type homing endonuclease domain-containing protein</fullName>
    </recommendedName>
</protein>
<dbReference type="SUPFAM" id="SSF51998">
    <property type="entry name" value="PFL-like glycyl radical enzymes"/>
    <property type="match status" value="2"/>
</dbReference>
<dbReference type="InterPro" id="IPR027434">
    <property type="entry name" value="Homing_endonucl"/>
</dbReference>
<dbReference type="PANTHER" id="PTHR21075">
    <property type="entry name" value="ANAEROBIC RIBONUCLEOSIDE-TRIPHOSPHATE REDUCTASE"/>
    <property type="match status" value="1"/>
</dbReference>
<dbReference type="PANTHER" id="PTHR21075:SF0">
    <property type="entry name" value="ANAEROBIC RIBONUCLEOSIDE-TRIPHOSPHATE REDUCTASE"/>
    <property type="match status" value="1"/>
</dbReference>
<dbReference type="InterPro" id="IPR004042">
    <property type="entry name" value="Intein_endonuc_central"/>
</dbReference>
<dbReference type="InterPro" id="IPR003587">
    <property type="entry name" value="Hint_dom_N"/>
</dbReference>
<reference evidence="4 5" key="1">
    <citation type="submission" date="2022-09" db="EMBL/GenBank/DDBJ databases">
        <title>Evolutionary Diversification of Methanotrophic Ca. Methanophagales (ANME-1) and Their Expansive Virome.</title>
        <authorList>
            <person name="Laso-Perez R."/>
            <person name="Wu F."/>
            <person name="Cremiere A."/>
            <person name="Speth D."/>
            <person name="Magyar J.S."/>
            <person name="Krupovic M."/>
            <person name="Orphan V.J."/>
        </authorList>
    </citation>
    <scope>NUCLEOTIDE SEQUENCE [LARGE SCALE GENOMIC DNA]</scope>
    <source>
        <strain evidence="4">PBV299</strain>
    </source>
</reference>
<evidence type="ECO:0000313" key="5">
    <source>
        <dbReference type="Proteomes" id="UP001156193"/>
    </source>
</evidence>
<dbReference type="NCBIfam" id="TIGR01445">
    <property type="entry name" value="intein_Nterm"/>
    <property type="match status" value="1"/>
</dbReference>
<dbReference type="PROSITE" id="PS50817">
    <property type="entry name" value="INTEIN_N_TER"/>
    <property type="match status" value="1"/>
</dbReference>
<keyword evidence="1" id="KW-0068">Autocatalytic cleavage</keyword>
<dbReference type="InterPro" id="IPR036844">
    <property type="entry name" value="Hint_dom_sf"/>
</dbReference>
<dbReference type="Proteomes" id="UP001156193">
    <property type="component" value="Segment"/>
</dbReference>
<dbReference type="Gene3D" id="3.10.28.10">
    <property type="entry name" value="Homing endonucleases"/>
    <property type="match status" value="1"/>
</dbReference>
<dbReference type="Pfam" id="PF13597">
    <property type="entry name" value="NRDD"/>
    <property type="match status" value="2"/>
</dbReference>
<dbReference type="CDD" id="cd00081">
    <property type="entry name" value="Hint"/>
    <property type="match status" value="1"/>
</dbReference>
<proteinExistence type="predicted"/>
<dbReference type="PROSITE" id="PS50818">
    <property type="entry name" value="INTEIN_C_TER"/>
    <property type="match status" value="1"/>
</dbReference>
<organism evidence="4 5">
    <name type="scientific">Methanophagales virus PBV299</name>
    <dbReference type="NCBI Taxonomy" id="2987730"/>
    <lineage>
        <taxon>Viruses</taxon>
        <taxon>Duplodnaviria</taxon>
        <taxon>Heunggongvirae</taxon>
        <taxon>Uroviricota</taxon>
        <taxon>Caudoviricetes</taxon>
        <taxon>Nakonvirales</taxon>
        <taxon>Ahpuchviridae</taxon>
        <taxon>Kisinvirus</taxon>
        <taxon>Kisinvirus pescaderoense</taxon>
    </lineage>
</organism>
<feature type="domain" description="DOD-type homing endonuclease" evidence="3">
    <location>
        <begin position="395"/>
        <end position="523"/>
    </location>
</feature>
<evidence type="ECO:0000259" key="3">
    <source>
        <dbReference type="PROSITE" id="PS50819"/>
    </source>
</evidence>
<evidence type="ECO:0000256" key="1">
    <source>
        <dbReference type="ARBA" id="ARBA00022813"/>
    </source>
</evidence>
<dbReference type="Gene3D" id="3.20.70.20">
    <property type="match status" value="2"/>
</dbReference>
<keyword evidence="2" id="KW-0651">Protein splicing</keyword>
<dbReference type="SUPFAM" id="SSF51294">
    <property type="entry name" value="Hedgehog/intein (Hint) domain"/>
    <property type="match status" value="1"/>
</dbReference>
<name>A0ABY6GN11_9CAUD</name>
<dbReference type="PROSITE" id="PS50819">
    <property type="entry name" value="INTEIN_ENDONUCLEASE"/>
    <property type="match status" value="1"/>
</dbReference>
<dbReference type="EMBL" id="OP413838">
    <property type="protein sequence ID" value="UYL64812.1"/>
    <property type="molecule type" value="Genomic_DNA"/>
</dbReference>
<gene>
    <name evidence="4" type="ORF">OFDIEDLO_00016</name>
</gene>
<sequence length="931" mass="106608">MSKESVRLVEKYISEKTWRVRENANRVPSIGGTKAFIAETIIARYALSKVYPKEIARLHKDGFIHIHDLGGALSVYCVGLSLSQLLLDGLYSSAPQTIASRPPRHFSSAMGMITNYMGLLAQEAAGAISITNVDTLLAPYIARDKLSYHEIRQALQQFIYSINLTTRWGQESPFTNWMLDLVPPRDLVDTPVIIDDKEYGVYGDYQEEQNMFNEAFLELLMMGDGLGRPFTFPIPTFNITSGMTINEDVEALLFSVTANYGLPYFQNCITTELSPETRRAMCCFKGDTKVYWRKNGRVHYTDFNGVYKHAKGEEIETLFNGSWVKCRVVKVPYERDFYKIRLRNGQEIVVTDDHLHLTRMGLKKTIELTTYDYLAWSKEPIEWDGEVGDYDFGYFLGLYLAEGSYLGKNAIQFSIGIDEEDIKSFVIKFARKFGAHVSVAKNTGESLSLFINATWIRDLIESWIGGTRAPEKYLKNWVKLSKEALRGLWDGLMRGDGNNGKEIYTTSERLAQDLTAIGRLLGYPIRLRIDKHYAKFGEKEYRGKLYTIFICKDSDEGGRIYFAGGSLYSRLDCYWVKIESIERIKAHTNHAFCFEVYTDDHLFELPSGLITHNCRLSLRLDEIKQKYGGLWGSSPQTGSIGVITLSLPMIAAYSKSESEFFELLEDITLKALDALTLKRKIITDLWERGMYPYSRIYLPRAYETFFQTIGVVGGEEMCRILLGVGIRSQEGLSFTKEVLLRIREIEQEYGREHDVLVNLEETPAEGASYRLARLLLKKAPKNKKYVQGTSKAPYLTNSTHIPVNEDITLEEALKHQEQLQTIYTGGTVFLVFSEKQAQFNEVRDLIYSICNRYEIPYIAYTPTFSICPVHGYQPGRVQICPRCGKECLIYSRVVGYYRPVVSWNEGKQQEFIDRKPFDFSEFYKKQPVRKG</sequence>
<dbReference type="InterPro" id="IPR006141">
    <property type="entry name" value="Intein_N"/>
</dbReference>
<dbReference type="InterPro" id="IPR030934">
    <property type="entry name" value="Intein_C"/>
</dbReference>